<evidence type="ECO:0000256" key="1">
    <source>
        <dbReference type="SAM" id="MobiDB-lite"/>
    </source>
</evidence>
<dbReference type="Proteomes" id="UP001642464">
    <property type="component" value="Unassembled WGS sequence"/>
</dbReference>
<evidence type="ECO:0000313" key="3">
    <source>
        <dbReference type="EMBL" id="CAK9015446.1"/>
    </source>
</evidence>
<feature type="region of interest" description="Disordered" evidence="1">
    <location>
        <begin position="262"/>
        <end position="285"/>
    </location>
</feature>
<reference evidence="3 4" key="1">
    <citation type="submission" date="2024-02" db="EMBL/GenBank/DDBJ databases">
        <authorList>
            <person name="Chen Y."/>
            <person name="Shah S."/>
            <person name="Dougan E. K."/>
            <person name="Thang M."/>
            <person name="Chan C."/>
        </authorList>
    </citation>
    <scope>NUCLEOTIDE SEQUENCE [LARGE SCALE GENOMIC DNA]</scope>
</reference>
<comment type="caution">
    <text evidence="3">The sequence shown here is derived from an EMBL/GenBank/DDBJ whole genome shotgun (WGS) entry which is preliminary data.</text>
</comment>
<feature type="non-terminal residue" evidence="3">
    <location>
        <position position="1"/>
    </location>
</feature>
<keyword evidence="2" id="KW-0812">Transmembrane</keyword>
<accession>A0ABP0JLY2</accession>
<protein>
    <submittedName>
        <fullName evidence="3">Uncharacterized protein</fullName>
    </submittedName>
</protein>
<gene>
    <name evidence="3" type="ORF">SCF082_LOCUS12761</name>
</gene>
<name>A0ABP0JLY2_9DINO</name>
<sequence>ALGDLWFYRATRSDSSSSRGWQLLEPSGPRRYQHVALFDVANRSFWVHGGRLEMQDQGDTWRFDLGDGDSIGGNGHATDQPTSRTSTTTRVFTTRTSTTSTTSTSSSSVTGTRTSTSSSSNSWGAWSGTGDMTVVWMVASGAAGLLVLSLSFYLFGCGCCRSQKPTIFPLNEQRLWEPAGPLLLPKRPFLAEDADPEDPAPRHEHSVRVAITLAVSDGDHGWWPIPLQLRRRNTRRHLMDGYWRSFGHGGLPALVALPRCGPPKQPQDMPLPPLALPPAPAAPAM</sequence>
<proteinExistence type="predicted"/>
<evidence type="ECO:0000313" key="4">
    <source>
        <dbReference type="Proteomes" id="UP001642464"/>
    </source>
</evidence>
<feature type="region of interest" description="Disordered" evidence="1">
    <location>
        <begin position="70"/>
        <end position="123"/>
    </location>
</feature>
<feature type="non-terminal residue" evidence="3">
    <location>
        <position position="285"/>
    </location>
</feature>
<keyword evidence="2" id="KW-0472">Membrane</keyword>
<evidence type="ECO:0000256" key="2">
    <source>
        <dbReference type="SAM" id="Phobius"/>
    </source>
</evidence>
<keyword evidence="4" id="KW-1185">Reference proteome</keyword>
<keyword evidence="2" id="KW-1133">Transmembrane helix</keyword>
<feature type="compositionally biased region" description="Low complexity" evidence="1">
    <location>
        <begin position="82"/>
        <end position="120"/>
    </location>
</feature>
<dbReference type="EMBL" id="CAXAMM010007802">
    <property type="protein sequence ID" value="CAK9015446.1"/>
    <property type="molecule type" value="Genomic_DNA"/>
</dbReference>
<feature type="transmembrane region" description="Helical" evidence="2">
    <location>
        <begin position="134"/>
        <end position="155"/>
    </location>
</feature>
<organism evidence="3 4">
    <name type="scientific">Durusdinium trenchii</name>
    <dbReference type="NCBI Taxonomy" id="1381693"/>
    <lineage>
        <taxon>Eukaryota</taxon>
        <taxon>Sar</taxon>
        <taxon>Alveolata</taxon>
        <taxon>Dinophyceae</taxon>
        <taxon>Suessiales</taxon>
        <taxon>Symbiodiniaceae</taxon>
        <taxon>Durusdinium</taxon>
    </lineage>
</organism>